<evidence type="ECO:0000313" key="3">
    <source>
        <dbReference type="Proteomes" id="UP001280121"/>
    </source>
</evidence>
<dbReference type="Proteomes" id="UP001280121">
    <property type="component" value="Unassembled WGS sequence"/>
</dbReference>
<dbReference type="EMBL" id="JANJYI010000009">
    <property type="protein sequence ID" value="KAK2635831.1"/>
    <property type="molecule type" value="Genomic_DNA"/>
</dbReference>
<sequence>MKSVTQLNSTVSRSPSTSRDCHRSSLAVESLAILHPLPPTSFPSPFIFQSRRNCDGNGGGSWPSTSIAKRKRQLADDFDVGYLAVLRPPSSVVTITYD</sequence>
<accession>A0AAD9TH04</accession>
<protein>
    <submittedName>
        <fullName evidence="2">Uncharacterized protein</fullName>
    </submittedName>
</protein>
<gene>
    <name evidence="2" type="ORF">Ddye_030623</name>
</gene>
<proteinExistence type="predicted"/>
<evidence type="ECO:0000256" key="1">
    <source>
        <dbReference type="SAM" id="MobiDB-lite"/>
    </source>
</evidence>
<evidence type="ECO:0000313" key="2">
    <source>
        <dbReference type="EMBL" id="KAK2635831.1"/>
    </source>
</evidence>
<organism evidence="2 3">
    <name type="scientific">Dipteronia dyeriana</name>
    <dbReference type="NCBI Taxonomy" id="168575"/>
    <lineage>
        <taxon>Eukaryota</taxon>
        <taxon>Viridiplantae</taxon>
        <taxon>Streptophyta</taxon>
        <taxon>Embryophyta</taxon>
        <taxon>Tracheophyta</taxon>
        <taxon>Spermatophyta</taxon>
        <taxon>Magnoliopsida</taxon>
        <taxon>eudicotyledons</taxon>
        <taxon>Gunneridae</taxon>
        <taxon>Pentapetalae</taxon>
        <taxon>rosids</taxon>
        <taxon>malvids</taxon>
        <taxon>Sapindales</taxon>
        <taxon>Sapindaceae</taxon>
        <taxon>Hippocastanoideae</taxon>
        <taxon>Acereae</taxon>
        <taxon>Dipteronia</taxon>
    </lineage>
</organism>
<dbReference type="AlphaFoldDB" id="A0AAD9TH04"/>
<reference evidence="2" key="1">
    <citation type="journal article" date="2023" name="Plant J.">
        <title>Genome sequences and population genomics provide insights into the demographic history, inbreeding, and mutation load of two 'living fossil' tree species of Dipteronia.</title>
        <authorList>
            <person name="Feng Y."/>
            <person name="Comes H.P."/>
            <person name="Chen J."/>
            <person name="Zhu S."/>
            <person name="Lu R."/>
            <person name="Zhang X."/>
            <person name="Li P."/>
            <person name="Qiu J."/>
            <person name="Olsen K.M."/>
            <person name="Qiu Y."/>
        </authorList>
    </citation>
    <scope>NUCLEOTIDE SEQUENCE</scope>
    <source>
        <strain evidence="2">KIB01</strain>
    </source>
</reference>
<name>A0AAD9TH04_9ROSI</name>
<comment type="caution">
    <text evidence="2">The sequence shown here is derived from an EMBL/GenBank/DDBJ whole genome shotgun (WGS) entry which is preliminary data.</text>
</comment>
<feature type="region of interest" description="Disordered" evidence="1">
    <location>
        <begin position="1"/>
        <end position="21"/>
    </location>
</feature>
<feature type="compositionally biased region" description="Polar residues" evidence="1">
    <location>
        <begin position="1"/>
        <end position="18"/>
    </location>
</feature>
<keyword evidence="3" id="KW-1185">Reference proteome</keyword>